<dbReference type="AlphaFoldDB" id="A0AAV1KZC5"/>
<dbReference type="EMBL" id="CAVLGL010000082">
    <property type="protein sequence ID" value="CAK1588105.1"/>
    <property type="molecule type" value="Genomic_DNA"/>
</dbReference>
<evidence type="ECO:0000313" key="2">
    <source>
        <dbReference type="Proteomes" id="UP001314205"/>
    </source>
</evidence>
<dbReference type="Proteomes" id="UP001314205">
    <property type="component" value="Unassembled WGS sequence"/>
</dbReference>
<comment type="caution">
    <text evidence="1">The sequence shown here is derived from an EMBL/GenBank/DDBJ whole genome shotgun (WGS) entry which is preliminary data.</text>
</comment>
<accession>A0AAV1KZC5</accession>
<gene>
    <name evidence="1" type="ORF">PARMNEM_LOCUS8792</name>
</gene>
<proteinExistence type="predicted"/>
<organism evidence="1 2">
    <name type="scientific">Parnassius mnemosyne</name>
    <name type="common">clouded apollo</name>
    <dbReference type="NCBI Taxonomy" id="213953"/>
    <lineage>
        <taxon>Eukaryota</taxon>
        <taxon>Metazoa</taxon>
        <taxon>Ecdysozoa</taxon>
        <taxon>Arthropoda</taxon>
        <taxon>Hexapoda</taxon>
        <taxon>Insecta</taxon>
        <taxon>Pterygota</taxon>
        <taxon>Neoptera</taxon>
        <taxon>Endopterygota</taxon>
        <taxon>Lepidoptera</taxon>
        <taxon>Glossata</taxon>
        <taxon>Ditrysia</taxon>
        <taxon>Papilionoidea</taxon>
        <taxon>Papilionidae</taxon>
        <taxon>Parnassiinae</taxon>
        <taxon>Parnassini</taxon>
        <taxon>Parnassius</taxon>
        <taxon>Driopa</taxon>
    </lineage>
</organism>
<evidence type="ECO:0000313" key="1">
    <source>
        <dbReference type="EMBL" id="CAK1588105.1"/>
    </source>
</evidence>
<sequence length="167" mass="18803">MDPAQFEEHLLPSLNCVHYLRYQHAQHRPMVSGYYSPWILANNFQQKRLQLRRHLCGQKGNASKPVIYTVSLSITYTLGGNTAVQALLIGGRNIQRKVPKRSSKTYLYVVEPCCSYIGGIVVARMSQLDRGRTTLSQNTATGHSNHLPSGELCARLSSYPIKKNIQM</sequence>
<name>A0AAV1KZC5_9NEOP</name>
<protein>
    <submittedName>
        <fullName evidence="1">Uncharacterized protein</fullName>
    </submittedName>
</protein>
<keyword evidence="2" id="KW-1185">Reference proteome</keyword>
<reference evidence="1 2" key="1">
    <citation type="submission" date="2023-11" db="EMBL/GenBank/DDBJ databases">
        <authorList>
            <person name="Hedman E."/>
            <person name="Englund M."/>
            <person name="Stromberg M."/>
            <person name="Nyberg Akerstrom W."/>
            <person name="Nylinder S."/>
            <person name="Jareborg N."/>
            <person name="Kallberg Y."/>
            <person name="Kronander E."/>
        </authorList>
    </citation>
    <scope>NUCLEOTIDE SEQUENCE [LARGE SCALE GENOMIC DNA]</scope>
</reference>